<dbReference type="AlphaFoldDB" id="W9H4W2"/>
<dbReference type="PATRIC" id="fig|1385369.3.peg.3069"/>
<dbReference type="RefSeq" id="WP_037453665.1">
    <property type="nucleotide sequence ID" value="NZ_AVFL01000010.1"/>
</dbReference>
<dbReference type="SUPFAM" id="SSF160419">
    <property type="entry name" value="YdfO-like"/>
    <property type="match status" value="1"/>
</dbReference>
<gene>
    <name evidence="1" type="ORF">N825_04220</name>
</gene>
<protein>
    <recommendedName>
        <fullName evidence="3">DUF1398 domain-containing protein</fullName>
    </recommendedName>
</protein>
<dbReference type="Proteomes" id="UP000019486">
    <property type="component" value="Unassembled WGS sequence"/>
</dbReference>
<dbReference type="EMBL" id="AVFL01000010">
    <property type="protein sequence ID" value="EWY39732.1"/>
    <property type="molecule type" value="Genomic_DNA"/>
</dbReference>
<keyword evidence="2" id="KW-1185">Reference proteome</keyword>
<sequence length="134" mass="14576">MDARRIIIAEECQKAAHDGTMAFPDIVGSLIQAGFEGYAVDYRRDTTTYFLPDGEGVVLGNQPSEGAVAATFDEAGIAAQVRWAQANPPEYAYAAFCRNVKAFGCAGYMVSFPGRRVLYFGRTAETHVEHFPGD</sequence>
<name>W9H4W2_9PROT</name>
<dbReference type="OrthoDB" id="7571760at2"/>
<accession>W9H4W2</accession>
<proteinExistence type="predicted"/>
<evidence type="ECO:0008006" key="3">
    <source>
        <dbReference type="Google" id="ProtNLM"/>
    </source>
</evidence>
<dbReference type="Gene3D" id="3.30.1810.10">
    <property type="entry name" value="YdfO-like"/>
    <property type="match status" value="1"/>
</dbReference>
<evidence type="ECO:0000313" key="1">
    <source>
        <dbReference type="EMBL" id="EWY39732.1"/>
    </source>
</evidence>
<reference evidence="1 2" key="1">
    <citation type="submission" date="2013-08" db="EMBL/GenBank/DDBJ databases">
        <title>The genome sequence of Skermanella stibiiresistens.</title>
        <authorList>
            <person name="Zhu W."/>
            <person name="Wang G."/>
        </authorList>
    </citation>
    <scope>NUCLEOTIDE SEQUENCE [LARGE SCALE GENOMIC DNA]</scope>
    <source>
        <strain evidence="1 2">SB22</strain>
    </source>
</reference>
<evidence type="ECO:0000313" key="2">
    <source>
        <dbReference type="Proteomes" id="UP000019486"/>
    </source>
</evidence>
<organism evidence="1 2">
    <name type="scientific">Skermanella stibiiresistens SB22</name>
    <dbReference type="NCBI Taxonomy" id="1385369"/>
    <lineage>
        <taxon>Bacteria</taxon>
        <taxon>Pseudomonadati</taxon>
        <taxon>Pseudomonadota</taxon>
        <taxon>Alphaproteobacteria</taxon>
        <taxon>Rhodospirillales</taxon>
        <taxon>Azospirillaceae</taxon>
        <taxon>Skermanella</taxon>
    </lineage>
</organism>
<comment type="caution">
    <text evidence="1">The sequence shown here is derived from an EMBL/GenBank/DDBJ whole genome shotgun (WGS) entry which is preliminary data.</text>
</comment>
<dbReference type="InterPro" id="IPR036696">
    <property type="entry name" value="YdfO-like_sf"/>
</dbReference>